<comment type="similarity">
    <text evidence="1 9 10">Belongs to the class-I aminoacyl-tRNA synthetase family.</text>
</comment>
<dbReference type="PANTHER" id="PTHR11956">
    <property type="entry name" value="ARGINYL-TRNA SYNTHETASE"/>
    <property type="match status" value="1"/>
</dbReference>
<dbReference type="InterPro" id="IPR001278">
    <property type="entry name" value="Arg-tRNA-ligase"/>
</dbReference>
<dbReference type="InterPro" id="IPR008909">
    <property type="entry name" value="DALR_anticod-bd"/>
</dbReference>
<dbReference type="Gene3D" id="3.40.50.620">
    <property type="entry name" value="HUPs"/>
    <property type="match status" value="1"/>
</dbReference>
<keyword evidence="5 9" id="KW-0067">ATP-binding</keyword>
<evidence type="ECO:0000259" key="11">
    <source>
        <dbReference type="SMART" id="SM00836"/>
    </source>
</evidence>
<dbReference type="Gene3D" id="1.10.730.10">
    <property type="entry name" value="Isoleucyl-tRNA Synthetase, Domain 1"/>
    <property type="match status" value="1"/>
</dbReference>
<keyword evidence="14" id="KW-1185">Reference proteome</keyword>
<reference evidence="13 14" key="1">
    <citation type="submission" date="2018-04" db="EMBL/GenBank/DDBJ databases">
        <title>The genome sequence of Caulobacter sp. 744.</title>
        <authorList>
            <person name="Gao J."/>
            <person name="Sun J."/>
        </authorList>
    </citation>
    <scope>NUCLEOTIDE SEQUENCE [LARGE SCALE GENOMIC DNA]</scope>
    <source>
        <strain evidence="13 14">774</strain>
    </source>
</reference>
<keyword evidence="6 9" id="KW-0648">Protein biosynthesis</keyword>
<dbReference type="SUPFAM" id="SSF47323">
    <property type="entry name" value="Anticodon-binding domain of a subclass of class I aminoacyl-tRNA synthetases"/>
    <property type="match status" value="1"/>
</dbReference>
<evidence type="ECO:0000256" key="8">
    <source>
        <dbReference type="ARBA" id="ARBA00049339"/>
    </source>
</evidence>
<feature type="domain" description="Arginyl tRNA synthetase N-terminal" evidence="12">
    <location>
        <begin position="2"/>
        <end position="87"/>
    </location>
</feature>
<dbReference type="PANTHER" id="PTHR11956:SF5">
    <property type="entry name" value="ARGININE--TRNA LIGASE, CYTOPLASMIC"/>
    <property type="match status" value="1"/>
</dbReference>
<accession>A0A2T9JJ86</accession>
<evidence type="ECO:0000256" key="7">
    <source>
        <dbReference type="ARBA" id="ARBA00023146"/>
    </source>
</evidence>
<evidence type="ECO:0000256" key="1">
    <source>
        <dbReference type="ARBA" id="ARBA00005594"/>
    </source>
</evidence>
<evidence type="ECO:0000256" key="5">
    <source>
        <dbReference type="ARBA" id="ARBA00022840"/>
    </source>
</evidence>
<dbReference type="PRINTS" id="PR01038">
    <property type="entry name" value="TRNASYNTHARG"/>
</dbReference>
<dbReference type="SUPFAM" id="SSF55190">
    <property type="entry name" value="Arginyl-tRNA synthetase (ArgRS), N-terminal 'additional' domain"/>
    <property type="match status" value="1"/>
</dbReference>
<sequence>MNDLKRSLSEAAAAAFQAAGLSPDFGRVTASDRPDLADFQCNGALAAAKSAKRNPREIAVQVVEQLKADPRLASVEIAGVGFINMRVSPAALAARADEIAADERAGASLLADPRRVLVDYAGPNVAKPMHVGHLRASIIGESIKRLYRFRGDQVVGDAHFGDWGFQMGLLITAVMDEDAFIAALMDKLPDAPRDFSDADAAKVRAEFAGRVTLADLDRLYPAAAARAKEDAEYRDRARKATADLQNGRFGYRLLWRHFVEVSRVALEREFHALGVDFDLWKGESDADPLIAPMVRQLEDKGLLVEDQGARIVRVARPGETKKKKKLPDGSVIEVESPDPLLVVSSEGSAMYGTTDLATILDRRQSFDPHLILYCVDQRQADHFEQVFRAAYLAGYAQPGGLEHIGFGTMNGADGKPFKTRAGGVLKLHDLIEMAREKARERLREAGLGSELSPEAFEETAHKVGVAALKFADLQNFRGTSYVFDLDRFTSFEGKTGPYLLYQTVRIKSILRKAAEQGAQGGPVIVAEQAERDLTLLLDAFEGALSEAYDKKAPNFVAEHAYKLAQGFSKFYAACPILGADDPAVRASRLTLAQTALKQLELALDLLGVETPERM</sequence>
<dbReference type="PROSITE" id="PS00178">
    <property type="entry name" value="AA_TRNA_LIGASE_I"/>
    <property type="match status" value="1"/>
</dbReference>
<dbReference type="Gene3D" id="3.30.1360.70">
    <property type="entry name" value="Arginyl tRNA synthetase N-terminal domain"/>
    <property type="match status" value="1"/>
</dbReference>
<dbReference type="InterPro" id="IPR009080">
    <property type="entry name" value="tRNAsynth_Ia_anticodon-bd"/>
</dbReference>
<dbReference type="Pfam" id="PF00750">
    <property type="entry name" value="tRNA-synt_1d"/>
    <property type="match status" value="2"/>
</dbReference>
<feature type="short sequence motif" description="'HIGH' region" evidence="9">
    <location>
        <begin position="123"/>
        <end position="133"/>
    </location>
</feature>
<dbReference type="AlphaFoldDB" id="A0A2T9JJ86"/>
<dbReference type="SMART" id="SM00836">
    <property type="entry name" value="DALR_1"/>
    <property type="match status" value="1"/>
</dbReference>
<dbReference type="InterPro" id="IPR036695">
    <property type="entry name" value="Arg-tRNA-synth_N_sf"/>
</dbReference>
<dbReference type="InterPro" id="IPR035684">
    <property type="entry name" value="ArgRS_core"/>
</dbReference>
<dbReference type="HAMAP" id="MF_00123">
    <property type="entry name" value="Arg_tRNA_synth"/>
    <property type="match status" value="1"/>
</dbReference>
<comment type="subunit">
    <text evidence="9">Monomer.</text>
</comment>
<dbReference type="InterPro" id="IPR005148">
    <property type="entry name" value="Arg-tRNA-synth_N"/>
</dbReference>
<comment type="subcellular location">
    <subcellularLocation>
        <location evidence="9">Cytoplasm</location>
    </subcellularLocation>
</comment>
<dbReference type="RefSeq" id="WP_109102594.1">
    <property type="nucleotide sequence ID" value="NZ_QDKQ01000067.1"/>
</dbReference>
<organism evidence="13 14">
    <name type="scientific">Caulobacter endophyticus</name>
    <dbReference type="NCBI Taxonomy" id="2172652"/>
    <lineage>
        <taxon>Bacteria</taxon>
        <taxon>Pseudomonadati</taxon>
        <taxon>Pseudomonadota</taxon>
        <taxon>Alphaproteobacteria</taxon>
        <taxon>Caulobacterales</taxon>
        <taxon>Caulobacteraceae</taxon>
        <taxon>Caulobacter</taxon>
    </lineage>
</organism>
<keyword evidence="4 9" id="KW-0547">Nucleotide-binding</keyword>
<dbReference type="GO" id="GO:0005524">
    <property type="term" value="F:ATP binding"/>
    <property type="evidence" value="ECO:0007669"/>
    <property type="project" value="UniProtKB-UniRule"/>
</dbReference>
<proteinExistence type="inferred from homology"/>
<dbReference type="GO" id="GO:0004814">
    <property type="term" value="F:arginine-tRNA ligase activity"/>
    <property type="evidence" value="ECO:0007669"/>
    <property type="project" value="UniProtKB-UniRule"/>
</dbReference>
<evidence type="ECO:0000256" key="2">
    <source>
        <dbReference type="ARBA" id="ARBA00022490"/>
    </source>
</evidence>
<dbReference type="InterPro" id="IPR001412">
    <property type="entry name" value="aa-tRNA-synth_I_CS"/>
</dbReference>
<comment type="caution">
    <text evidence="13">The sequence shown here is derived from an EMBL/GenBank/DDBJ whole genome shotgun (WGS) entry which is preliminary data.</text>
</comment>
<dbReference type="GO" id="GO:0006420">
    <property type="term" value="P:arginyl-tRNA aminoacylation"/>
    <property type="evidence" value="ECO:0007669"/>
    <property type="project" value="UniProtKB-UniRule"/>
</dbReference>
<dbReference type="EMBL" id="QDKQ01000067">
    <property type="protein sequence ID" value="PVM83757.1"/>
    <property type="molecule type" value="Genomic_DNA"/>
</dbReference>
<keyword evidence="3 9" id="KW-0436">Ligase</keyword>
<comment type="catalytic activity">
    <reaction evidence="8 9">
        <text>tRNA(Arg) + L-arginine + ATP = L-arginyl-tRNA(Arg) + AMP + diphosphate</text>
        <dbReference type="Rhea" id="RHEA:20301"/>
        <dbReference type="Rhea" id="RHEA-COMP:9658"/>
        <dbReference type="Rhea" id="RHEA-COMP:9673"/>
        <dbReference type="ChEBI" id="CHEBI:30616"/>
        <dbReference type="ChEBI" id="CHEBI:32682"/>
        <dbReference type="ChEBI" id="CHEBI:33019"/>
        <dbReference type="ChEBI" id="CHEBI:78442"/>
        <dbReference type="ChEBI" id="CHEBI:78513"/>
        <dbReference type="ChEBI" id="CHEBI:456215"/>
        <dbReference type="EC" id="6.1.1.19"/>
    </reaction>
</comment>
<protein>
    <recommendedName>
        <fullName evidence="9">Arginine--tRNA ligase</fullName>
        <ecNumber evidence="9">6.1.1.19</ecNumber>
    </recommendedName>
    <alternativeName>
        <fullName evidence="9">Arginyl-tRNA synthetase</fullName>
        <shortName evidence="9">ArgRS</shortName>
    </alternativeName>
</protein>
<dbReference type="Pfam" id="PF03485">
    <property type="entry name" value="Arg_tRNA_synt_N"/>
    <property type="match status" value="1"/>
</dbReference>
<evidence type="ECO:0000256" key="3">
    <source>
        <dbReference type="ARBA" id="ARBA00022598"/>
    </source>
</evidence>
<dbReference type="Proteomes" id="UP000245073">
    <property type="component" value="Unassembled WGS sequence"/>
</dbReference>
<evidence type="ECO:0000256" key="4">
    <source>
        <dbReference type="ARBA" id="ARBA00022741"/>
    </source>
</evidence>
<dbReference type="InterPro" id="IPR014729">
    <property type="entry name" value="Rossmann-like_a/b/a_fold"/>
</dbReference>
<evidence type="ECO:0000256" key="9">
    <source>
        <dbReference type="HAMAP-Rule" id="MF_00123"/>
    </source>
</evidence>
<evidence type="ECO:0000256" key="10">
    <source>
        <dbReference type="RuleBase" id="RU363038"/>
    </source>
</evidence>
<dbReference type="SUPFAM" id="SSF52374">
    <property type="entry name" value="Nucleotidylyl transferase"/>
    <property type="match status" value="1"/>
</dbReference>
<evidence type="ECO:0000313" key="14">
    <source>
        <dbReference type="Proteomes" id="UP000245073"/>
    </source>
</evidence>
<feature type="domain" description="DALR anticodon binding" evidence="11">
    <location>
        <begin position="499"/>
        <end position="614"/>
    </location>
</feature>
<dbReference type="EC" id="6.1.1.19" evidence="9"/>
<dbReference type="Pfam" id="PF05746">
    <property type="entry name" value="DALR_1"/>
    <property type="match status" value="1"/>
</dbReference>
<dbReference type="OrthoDB" id="9803211at2"/>
<evidence type="ECO:0000259" key="12">
    <source>
        <dbReference type="SMART" id="SM01016"/>
    </source>
</evidence>
<name>A0A2T9JJ86_9CAUL</name>
<gene>
    <name evidence="9" type="primary">argS</name>
    <name evidence="13" type="ORF">DDF67_20005</name>
</gene>
<keyword evidence="7 9" id="KW-0030">Aminoacyl-tRNA synthetase</keyword>
<keyword evidence="2 9" id="KW-0963">Cytoplasm</keyword>
<evidence type="ECO:0000256" key="6">
    <source>
        <dbReference type="ARBA" id="ARBA00022917"/>
    </source>
</evidence>
<dbReference type="CDD" id="cd00671">
    <property type="entry name" value="ArgRS_core"/>
    <property type="match status" value="1"/>
</dbReference>
<evidence type="ECO:0000313" key="13">
    <source>
        <dbReference type="EMBL" id="PVM83757.1"/>
    </source>
</evidence>
<dbReference type="SMART" id="SM01016">
    <property type="entry name" value="Arg_tRNA_synt_N"/>
    <property type="match status" value="1"/>
</dbReference>
<dbReference type="GO" id="GO:0005737">
    <property type="term" value="C:cytoplasm"/>
    <property type="evidence" value="ECO:0007669"/>
    <property type="project" value="UniProtKB-SubCell"/>
</dbReference>